<keyword evidence="4" id="KW-0732">Signal</keyword>
<evidence type="ECO:0008006" key="13">
    <source>
        <dbReference type="Google" id="ProtNLM"/>
    </source>
</evidence>
<dbReference type="InterPro" id="IPR024079">
    <property type="entry name" value="MetalloPept_cat_dom_sf"/>
</dbReference>
<evidence type="ECO:0000256" key="3">
    <source>
        <dbReference type="ARBA" id="ARBA00022723"/>
    </source>
</evidence>
<protein>
    <recommendedName>
        <fullName evidence="13">Peptidase M43 pregnancy-associated plasma-A domain-containing protein</fullName>
    </recommendedName>
</protein>
<dbReference type="PANTHER" id="PTHR47466">
    <property type="match status" value="1"/>
</dbReference>
<feature type="domain" description="Secretion system C-terminal sorting" evidence="10">
    <location>
        <begin position="581"/>
        <end position="647"/>
    </location>
</feature>
<dbReference type="InterPro" id="IPR008754">
    <property type="entry name" value="Peptidase_M43"/>
</dbReference>
<evidence type="ECO:0000256" key="5">
    <source>
        <dbReference type="ARBA" id="ARBA00022801"/>
    </source>
</evidence>
<evidence type="ECO:0000256" key="7">
    <source>
        <dbReference type="ARBA" id="ARBA00023049"/>
    </source>
</evidence>
<evidence type="ECO:0000256" key="2">
    <source>
        <dbReference type="ARBA" id="ARBA00022670"/>
    </source>
</evidence>
<keyword evidence="6" id="KW-0862">Zinc</keyword>
<dbReference type="Gene3D" id="3.40.390.10">
    <property type="entry name" value="Collagenase (Catalytic Domain)"/>
    <property type="match status" value="1"/>
</dbReference>
<dbReference type="Pfam" id="PF05572">
    <property type="entry name" value="Peptidase_M43"/>
    <property type="match status" value="1"/>
</dbReference>
<dbReference type="NCBIfam" id="TIGR04183">
    <property type="entry name" value="Por_Secre_tail"/>
    <property type="match status" value="1"/>
</dbReference>
<name>A0A511YNV0_9FLAO</name>
<evidence type="ECO:0000256" key="1">
    <source>
        <dbReference type="ARBA" id="ARBA00008721"/>
    </source>
</evidence>
<evidence type="ECO:0000256" key="6">
    <source>
        <dbReference type="ARBA" id="ARBA00022833"/>
    </source>
</evidence>
<comment type="similarity">
    <text evidence="1">Belongs to the peptidase M43B family.</text>
</comment>
<organism evidence="11 12">
    <name type="scientific">Chryseobacterium hagamense</name>
    <dbReference type="NCBI Taxonomy" id="395935"/>
    <lineage>
        <taxon>Bacteria</taxon>
        <taxon>Pseudomonadati</taxon>
        <taxon>Bacteroidota</taxon>
        <taxon>Flavobacteriia</taxon>
        <taxon>Flavobacteriales</taxon>
        <taxon>Weeksellaceae</taxon>
        <taxon>Chryseobacterium group</taxon>
        <taxon>Chryseobacterium</taxon>
    </lineage>
</organism>
<keyword evidence="8" id="KW-1015">Disulfide bond</keyword>
<evidence type="ECO:0000313" key="12">
    <source>
        <dbReference type="Proteomes" id="UP000321863"/>
    </source>
</evidence>
<dbReference type="SUPFAM" id="SSF55486">
    <property type="entry name" value="Metalloproteases ('zincins'), catalytic domain"/>
    <property type="match status" value="1"/>
</dbReference>
<dbReference type="GO" id="GO:0006508">
    <property type="term" value="P:proteolysis"/>
    <property type="evidence" value="ECO:0007669"/>
    <property type="project" value="UniProtKB-KW"/>
</dbReference>
<sequence length="649" mass="69815">MVFGKVYTIDDLKKMNGVIRCASTEYEAMLQKQYPDRMTDAQFEAWIAPLIENSKTNKSQTGGIVTIPVVVHVIHSGQAYGVAQNISDEQVQSQITVMNNDFRKLAGTPGFNSNPVGADVMIQFALAKVDPNGNPTNGIDRVNMCQDQWTTAEVDANVKPATIWNPTQYMNMWSVKFGGSSSNILGYAQFPSNSGVVGVPAGGAANTDGVVANYGTFGSSDYGTNFTLGAPYDKGRTMTHEVGHFLGLRHIWGDDDDATVCATDYCNDTPPAHEDNYTCTTPIASCTAGLFEMVENYMDYTNDTCMNIFTLDQKARMTAVMNNSPRRVELKTSVKDLPIPLFANDAELKAEKICSASSSCGGTASTSFPFSLYNRGTSALTSAVITYTVNGGASQTYNWTGNLAQNRYAVFSIIATENSTISAQITSVNGTTDARASNNTAFSAAGNYTTTPVGSTAVTFTLQPDFYGSETTWTLKNSAGATLYSGGPYSDGVAIGNQIQSLPALVTQTWSLAPDCYTFTINDSEGDGILYYGYYNVKNSLGNTIISEGATDFGTTQSKSFKILVLGTQEENGIKKNDIQIYPNPATDLLNITKVSGKATFEIHNAVGQLVKAGNINNNQVRVAELVKGTYIITIKDGKTSESIKFIKN</sequence>
<keyword evidence="3" id="KW-0479">Metal-binding</keyword>
<evidence type="ECO:0000313" key="11">
    <source>
        <dbReference type="EMBL" id="GEN76871.1"/>
    </source>
</evidence>
<feature type="domain" description="Peptidase M43 pregnancy-associated plasma-A" evidence="9">
    <location>
        <begin position="161"/>
        <end position="321"/>
    </location>
</feature>
<evidence type="ECO:0000259" key="9">
    <source>
        <dbReference type="Pfam" id="PF05572"/>
    </source>
</evidence>
<dbReference type="Pfam" id="PF18962">
    <property type="entry name" value="Por_Secre_tail"/>
    <property type="match status" value="1"/>
</dbReference>
<proteinExistence type="inferred from homology"/>
<keyword evidence="12" id="KW-1185">Reference proteome</keyword>
<dbReference type="GO" id="GO:0046872">
    <property type="term" value="F:metal ion binding"/>
    <property type="evidence" value="ECO:0007669"/>
    <property type="project" value="UniProtKB-KW"/>
</dbReference>
<dbReference type="GO" id="GO:0008237">
    <property type="term" value="F:metallopeptidase activity"/>
    <property type="evidence" value="ECO:0007669"/>
    <property type="project" value="UniProtKB-KW"/>
</dbReference>
<dbReference type="AlphaFoldDB" id="A0A511YNV0"/>
<keyword evidence="7" id="KW-0482">Metalloprotease</keyword>
<evidence type="ECO:0000256" key="8">
    <source>
        <dbReference type="ARBA" id="ARBA00023157"/>
    </source>
</evidence>
<keyword evidence="2" id="KW-0645">Protease</keyword>
<gene>
    <name evidence="11" type="ORF">CHA01nite_26110</name>
</gene>
<evidence type="ECO:0000259" key="10">
    <source>
        <dbReference type="Pfam" id="PF18962"/>
    </source>
</evidence>
<dbReference type="CDD" id="cd04275">
    <property type="entry name" value="ZnMc_pappalysin_like"/>
    <property type="match status" value="1"/>
</dbReference>
<dbReference type="InterPro" id="IPR026444">
    <property type="entry name" value="Secre_tail"/>
</dbReference>
<keyword evidence="5" id="KW-0378">Hydrolase</keyword>
<accession>A0A511YNV0</accession>
<comment type="caution">
    <text evidence="11">The sequence shown here is derived from an EMBL/GenBank/DDBJ whole genome shotgun (WGS) entry which is preliminary data.</text>
</comment>
<dbReference type="PANTHER" id="PTHR47466:SF1">
    <property type="entry name" value="METALLOPROTEASE MEP1 (AFU_ORTHOLOGUE AFUA_1G07730)-RELATED"/>
    <property type="match status" value="1"/>
</dbReference>
<dbReference type="EMBL" id="BJYJ01000014">
    <property type="protein sequence ID" value="GEN76871.1"/>
    <property type="molecule type" value="Genomic_DNA"/>
</dbReference>
<dbReference type="Proteomes" id="UP000321863">
    <property type="component" value="Unassembled WGS sequence"/>
</dbReference>
<evidence type="ECO:0000256" key="4">
    <source>
        <dbReference type="ARBA" id="ARBA00022729"/>
    </source>
</evidence>
<reference evidence="11 12" key="1">
    <citation type="submission" date="2019-07" db="EMBL/GenBank/DDBJ databases">
        <title>Whole genome shotgun sequence of Chryseobacterium hagamense NBRC 105253.</title>
        <authorList>
            <person name="Hosoyama A."/>
            <person name="Uohara A."/>
            <person name="Ohji S."/>
            <person name="Ichikawa N."/>
        </authorList>
    </citation>
    <scope>NUCLEOTIDE SEQUENCE [LARGE SCALE GENOMIC DNA]</scope>
    <source>
        <strain evidence="11 12">NBRC 105253</strain>
    </source>
</reference>